<evidence type="ECO:0000313" key="1">
    <source>
        <dbReference type="EMBL" id="GFT04930.1"/>
    </source>
</evidence>
<dbReference type="Proteomes" id="UP000887013">
    <property type="component" value="Unassembled WGS sequence"/>
</dbReference>
<organism evidence="1 2">
    <name type="scientific">Nephila pilipes</name>
    <name type="common">Giant wood spider</name>
    <name type="synonym">Nephila maculata</name>
    <dbReference type="NCBI Taxonomy" id="299642"/>
    <lineage>
        <taxon>Eukaryota</taxon>
        <taxon>Metazoa</taxon>
        <taxon>Ecdysozoa</taxon>
        <taxon>Arthropoda</taxon>
        <taxon>Chelicerata</taxon>
        <taxon>Arachnida</taxon>
        <taxon>Araneae</taxon>
        <taxon>Araneomorphae</taxon>
        <taxon>Entelegynae</taxon>
        <taxon>Araneoidea</taxon>
        <taxon>Nephilidae</taxon>
        <taxon>Nephila</taxon>
    </lineage>
</organism>
<protein>
    <submittedName>
        <fullName evidence="1">Uncharacterized protein</fullName>
    </submittedName>
</protein>
<comment type="caution">
    <text evidence="1">The sequence shown here is derived from an EMBL/GenBank/DDBJ whole genome shotgun (WGS) entry which is preliminary data.</text>
</comment>
<accession>A0A8X6TFV5</accession>
<reference evidence="1" key="1">
    <citation type="submission" date="2020-08" db="EMBL/GenBank/DDBJ databases">
        <title>Multicomponent nature underlies the extraordinary mechanical properties of spider dragline silk.</title>
        <authorList>
            <person name="Kono N."/>
            <person name="Nakamura H."/>
            <person name="Mori M."/>
            <person name="Yoshida Y."/>
            <person name="Ohtoshi R."/>
            <person name="Malay A.D."/>
            <person name="Moran D.A.P."/>
            <person name="Tomita M."/>
            <person name="Numata K."/>
            <person name="Arakawa K."/>
        </authorList>
    </citation>
    <scope>NUCLEOTIDE SEQUENCE</scope>
</reference>
<name>A0A8X6TFV5_NEPPI</name>
<dbReference type="AlphaFoldDB" id="A0A8X6TFV5"/>
<sequence length="77" mass="8623">MEFIPFMKNRALQSGINITSYEAMFGRASRVKLSTIPIPREVFDAAEDEQQFENALIALNACSELENDAIIVKKASE</sequence>
<dbReference type="EMBL" id="BMAW01056252">
    <property type="protein sequence ID" value="GFT04930.1"/>
    <property type="molecule type" value="Genomic_DNA"/>
</dbReference>
<keyword evidence="2" id="KW-1185">Reference proteome</keyword>
<evidence type="ECO:0000313" key="2">
    <source>
        <dbReference type="Proteomes" id="UP000887013"/>
    </source>
</evidence>
<dbReference type="OrthoDB" id="7420654at2759"/>
<proteinExistence type="predicted"/>
<gene>
    <name evidence="1" type="ORF">NPIL_409421</name>
</gene>